<gene>
    <name evidence="4" type="ORF">CHIRRI_LOCUS13228</name>
</gene>
<dbReference type="OrthoDB" id="7788412at2759"/>
<keyword evidence="2" id="KW-0472">Membrane</keyword>
<dbReference type="GO" id="GO:0005794">
    <property type="term" value="C:Golgi apparatus"/>
    <property type="evidence" value="ECO:0007669"/>
    <property type="project" value="TreeGrafter"/>
</dbReference>
<evidence type="ECO:0000313" key="4">
    <source>
        <dbReference type="EMBL" id="CAG9810415.1"/>
    </source>
</evidence>
<keyword evidence="2" id="KW-1133">Transmembrane helix</keyword>
<dbReference type="InterPro" id="IPR029044">
    <property type="entry name" value="Nucleotide-diphossugar_trans"/>
</dbReference>
<keyword evidence="5" id="KW-1185">Reference proteome</keyword>
<dbReference type="GO" id="GO:0004653">
    <property type="term" value="F:polypeptide N-acetylgalactosaminyltransferase activity"/>
    <property type="evidence" value="ECO:0007669"/>
    <property type="project" value="TreeGrafter"/>
</dbReference>
<dbReference type="EMBL" id="OU895880">
    <property type="protein sequence ID" value="CAG9810415.1"/>
    <property type="molecule type" value="Genomic_DNA"/>
</dbReference>
<sequence>MKFLPIRPPSRGILIKIFIFIFIVTIFLNTGWFMSSSRIISNQFKSFEGISEQERAERLGLDDGITDETRRVMQMLNITNAGENGAPVVFNASYNDNIKKLDQMLRGTYKYNALASSMVSLNRALPDNRSEYCKTKKYPKNLPKASVVIPFHDDDWMLLMRNIHSVLLRTPDHLLEEILLVFDYSNREYYQEQLDEYIKKYPNIRLIRSHRRQGIIPTRILGGRNAIGPVIVYLDSHVEVLPGWIEPMLSRINENPTVLAWAKISGIDPETLQVKLDKKPGKIGVFRWDMYFEFMTIRYFEGNKPTPRFEPKATVTMIGPCFAIQKDFFHQIGLFDPDFDYWGGEDVELALRTWMCGGRVELIPCTVVAHMLKQHTYTMATKEKGGVYYNHDRTAEIWMDDEYKKHYYTATKRTKPRNFGDIKDRLELKKKLGCKSFKWLLENVYPLMPIPTNETNLTDFWYQKRDEGMKKMGNQTDDDYE</sequence>
<keyword evidence="2" id="KW-0812">Transmembrane</keyword>
<feature type="domain" description="Glycosyltransferase 2-like" evidence="3">
    <location>
        <begin position="146"/>
        <end position="332"/>
    </location>
</feature>
<dbReference type="Gene3D" id="3.90.550.10">
    <property type="entry name" value="Spore Coat Polysaccharide Biosynthesis Protein SpsA, Chain A"/>
    <property type="match status" value="1"/>
</dbReference>
<evidence type="ECO:0000256" key="1">
    <source>
        <dbReference type="ARBA" id="ARBA00023157"/>
    </source>
</evidence>
<keyword evidence="1" id="KW-1015">Disulfide bond</keyword>
<reference evidence="4" key="1">
    <citation type="submission" date="2022-01" db="EMBL/GenBank/DDBJ databases">
        <authorList>
            <person name="King R."/>
        </authorList>
    </citation>
    <scope>NUCLEOTIDE SEQUENCE</scope>
</reference>
<dbReference type="AlphaFoldDB" id="A0A9N9S6S1"/>
<accession>A0A9N9S6S1</accession>
<reference evidence="4" key="2">
    <citation type="submission" date="2022-10" db="EMBL/GenBank/DDBJ databases">
        <authorList>
            <consortium name="ENA_rothamsted_submissions"/>
            <consortium name="culmorum"/>
            <person name="King R."/>
        </authorList>
    </citation>
    <scope>NUCLEOTIDE SEQUENCE</scope>
</reference>
<dbReference type="Pfam" id="PF00535">
    <property type="entry name" value="Glycos_transf_2"/>
    <property type="match status" value="1"/>
</dbReference>
<evidence type="ECO:0000259" key="3">
    <source>
        <dbReference type="Pfam" id="PF00535"/>
    </source>
</evidence>
<name>A0A9N9S6S1_9DIPT</name>
<proteinExistence type="predicted"/>
<organism evidence="4 5">
    <name type="scientific">Chironomus riparius</name>
    <dbReference type="NCBI Taxonomy" id="315576"/>
    <lineage>
        <taxon>Eukaryota</taxon>
        <taxon>Metazoa</taxon>
        <taxon>Ecdysozoa</taxon>
        <taxon>Arthropoda</taxon>
        <taxon>Hexapoda</taxon>
        <taxon>Insecta</taxon>
        <taxon>Pterygota</taxon>
        <taxon>Neoptera</taxon>
        <taxon>Endopterygota</taxon>
        <taxon>Diptera</taxon>
        <taxon>Nematocera</taxon>
        <taxon>Chironomoidea</taxon>
        <taxon>Chironomidae</taxon>
        <taxon>Chironominae</taxon>
        <taxon>Chironomus</taxon>
    </lineage>
</organism>
<evidence type="ECO:0000313" key="5">
    <source>
        <dbReference type="Proteomes" id="UP001153620"/>
    </source>
</evidence>
<dbReference type="SUPFAM" id="SSF53448">
    <property type="entry name" value="Nucleotide-diphospho-sugar transferases"/>
    <property type="match status" value="1"/>
</dbReference>
<evidence type="ECO:0000256" key="2">
    <source>
        <dbReference type="SAM" id="Phobius"/>
    </source>
</evidence>
<dbReference type="InterPro" id="IPR001173">
    <property type="entry name" value="Glyco_trans_2-like"/>
</dbReference>
<dbReference type="PANTHER" id="PTHR11675:SF43">
    <property type="entry name" value="POLYPEPTIDE N-ACETYLGALACTOSAMINYLTRANSFERASE 1"/>
    <property type="match status" value="1"/>
</dbReference>
<protein>
    <recommendedName>
        <fullName evidence="3">Glycosyltransferase 2-like domain-containing protein</fullName>
    </recommendedName>
</protein>
<feature type="transmembrane region" description="Helical" evidence="2">
    <location>
        <begin position="12"/>
        <end position="34"/>
    </location>
</feature>
<dbReference type="Proteomes" id="UP001153620">
    <property type="component" value="Chromosome 4"/>
</dbReference>
<dbReference type="PANTHER" id="PTHR11675">
    <property type="entry name" value="N-ACETYLGALACTOSAMINYLTRANSFERASE"/>
    <property type="match status" value="1"/>
</dbReference>
<dbReference type="GO" id="GO:0006493">
    <property type="term" value="P:protein O-linked glycosylation"/>
    <property type="evidence" value="ECO:0007669"/>
    <property type="project" value="TreeGrafter"/>
</dbReference>